<dbReference type="Pfam" id="PF06182">
    <property type="entry name" value="ABC2_membrane_6"/>
    <property type="match status" value="1"/>
</dbReference>
<dbReference type="PANTHER" id="PTHR36832">
    <property type="entry name" value="SLR1174 PROTEIN-RELATED"/>
    <property type="match status" value="1"/>
</dbReference>
<dbReference type="EMBL" id="CAKMMG010000005">
    <property type="protein sequence ID" value="CAH1211932.1"/>
    <property type="molecule type" value="Genomic_DNA"/>
</dbReference>
<protein>
    <recommendedName>
        <fullName evidence="4">ABC transporter permease</fullName>
    </recommendedName>
</protein>
<comment type="caution">
    <text evidence="2">The sequence shown here is derived from an EMBL/GenBank/DDBJ whole genome shotgun (WGS) entry which is preliminary data.</text>
</comment>
<gene>
    <name evidence="2" type="ORF">PAECIP111892_03665</name>
</gene>
<evidence type="ECO:0000313" key="2">
    <source>
        <dbReference type="EMBL" id="CAH1211932.1"/>
    </source>
</evidence>
<feature type="transmembrane region" description="Helical" evidence="1">
    <location>
        <begin position="237"/>
        <end position="255"/>
    </location>
</feature>
<keyword evidence="1" id="KW-0472">Membrane</keyword>
<accession>A0ABM9CHU0</accession>
<evidence type="ECO:0000256" key="1">
    <source>
        <dbReference type="SAM" id="Phobius"/>
    </source>
</evidence>
<keyword evidence="1" id="KW-1133">Transmembrane helix</keyword>
<dbReference type="RefSeq" id="WP_236335421.1">
    <property type="nucleotide sequence ID" value="NZ_CAKMMG010000005.1"/>
</dbReference>
<feature type="transmembrane region" description="Helical" evidence="1">
    <location>
        <begin position="145"/>
        <end position="172"/>
    </location>
</feature>
<feature type="transmembrane region" description="Helical" evidence="1">
    <location>
        <begin position="61"/>
        <end position="81"/>
    </location>
</feature>
<feature type="transmembrane region" description="Helical" evidence="1">
    <location>
        <begin position="204"/>
        <end position="225"/>
    </location>
</feature>
<keyword evidence="1" id="KW-0812">Transmembrane</keyword>
<feature type="transmembrane region" description="Helical" evidence="1">
    <location>
        <begin position="115"/>
        <end position="133"/>
    </location>
</feature>
<keyword evidence="3" id="KW-1185">Reference proteome</keyword>
<dbReference type="InterPro" id="IPR010390">
    <property type="entry name" value="ABC-2_transporter-like"/>
</dbReference>
<dbReference type="Proteomes" id="UP000838324">
    <property type="component" value="Unassembled WGS sequence"/>
</dbReference>
<dbReference type="PANTHER" id="PTHR36832:SF1">
    <property type="entry name" value="SLR1174 PROTEIN"/>
    <property type="match status" value="1"/>
</dbReference>
<organism evidence="2 3">
    <name type="scientific">Paenibacillus auburnensis</name>
    <dbReference type="NCBI Taxonomy" id="2905649"/>
    <lineage>
        <taxon>Bacteria</taxon>
        <taxon>Bacillati</taxon>
        <taxon>Bacillota</taxon>
        <taxon>Bacilli</taxon>
        <taxon>Bacillales</taxon>
        <taxon>Paenibacillaceae</taxon>
        <taxon>Paenibacillus</taxon>
    </lineage>
</organism>
<sequence>MRKYVQVLKLNLQTSLAYKGNFIFTSLMDVFRVIAEIAFWKVLFDNAQGRKINGYNFNSIITYYIFMFIIASFTNVGSIGYKVANEIKDGALNNLLVRPIHYFGYYFTETLSQKLLNLLIALLMFIPVIVFRFGDLQAEIPAAQFCLLPVVVLCSLILSFLINILISLFVFWMTEVASLFLLKDILLDLASGRVFPLDLFPGPLLNAFSVLPFMYCTYFPAVMITKGLSAEALYRGLWIQLVWILVLYGLIKIIWRMGLKKYTGTGA</sequence>
<proteinExistence type="predicted"/>
<feature type="transmembrane region" description="Helical" evidence="1">
    <location>
        <begin position="20"/>
        <end position="40"/>
    </location>
</feature>
<evidence type="ECO:0000313" key="3">
    <source>
        <dbReference type="Proteomes" id="UP000838324"/>
    </source>
</evidence>
<reference evidence="2" key="1">
    <citation type="submission" date="2022-01" db="EMBL/GenBank/DDBJ databases">
        <authorList>
            <person name="Criscuolo A."/>
        </authorList>
    </citation>
    <scope>NUCLEOTIDE SEQUENCE</scope>
    <source>
        <strain evidence="2">CIP111892</strain>
    </source>
</reference>
<name>A0ABM9CHU0_9BACL</name>
<evidence type="ECO:0008006" key="4">
    <source>
        <dbReference type="Google" id="ProtNLM"/>
    </source>
</evidence>